<dbReference type="EMBL" id="CP061800">
    <property type="protein sequence ID" value="QTA93080.1"/>
    <property type="molecule type" value="Genomic_DNA"/>
</dbReference>
<dbReference type="RefSeq" id="WP_207680181.1">
    <property type="nucleotide sequence ID" value="NZ_CP061800.1"/>
</dbReference>
<dbReference type="InterPro" id="IPR029058">
    <property type="entry name" value="AB_hydrolase_fold"/>
</dbReference>
<protein>
    <submittedName>
        <fullName evidence="1">Alpha/beta hydrolase fold-containing</fullName>
    </submittedName>
</protein>
<dbReference type="GO" id="GO:0016787">
    <property type="term" value="F:hydrolase activity"/>
    <property type="evidence" value="ECO:0007669"/>
    <property type="project" value="UniProtKB-KW"/>
</dbReference>
<keyword evidence="2" id="KW-1185">Reference proteome</keyword>
<sequence length="203" mass="22536">MEEKIIFVSEAYEIEGLFEKNDGEKGVVITHPHPLYGGDMYNYVVEAILHAYKKSGYTTLRFNFRGAGRSQGMYDNGVGEQKDIRSAISYLLGQNIKQIDLAGYSFGAWVNAKVACNDDLVRNMVMVSPPAGFMDFQPVSAMPCLKLVVSGERDEIARADLIKDMVPIWNPKARLEIIKGAGHFYSGHLEKLQGILEGVVGQE</sequence>
<evidence type="ECO:0000313" key="2">
    <source>
        <dbReference type="Proteomes" id="UP000663722"/>
    </source>
</evidence>
<dbReference type="SUPFAM" id="SSF53474">
    <property type="entry name" value="alpha/beta-Hydrolases"/>
    <property type="match status" value="1"/>
</dbReference>
<evidence type="ECO:0000313" key="1">
    <source>
        <dbReference type="EMBL" id="QTA93080.1"/>
    </source>
</evidence>
<organism evidence="1 2">
    <name type="scientific">Desulfonema magnum</name>
    <dbReference type="NCBI Taxonomy" id="45655"/>
    <lineage>
        <taxon>Bacteria</taxon>
        <taxon>Pseudomonadati</taxon>
        <taxon>Thermodesulfobacteriota</taxon>
        <taxon>Desulfobacteria</taxon>
        <taxon>Desulfobacterales</taxon>
        <taxon>Desulfococcaceae</taxon>
        <taxon>Desulfonema</taxon>
    </lineage>
</organism>
<dbReference type="Gene3D" id="3.40.50.1820">
    <property type="entry name" value="alpha/beta hydrolase"/>
    <property type="match status" value="1"/>
</dbReference>
<keyword evidence="1" id="KW-0378">Hydrolase</keyword>
<dbReference type="PANTHER" id="PTHR42103">
    <property type="entry name" value="ALPHA/BETA-HYDROLASES SUPERFAMILY PROTEIN"/>
    <property type="match status" value="1"/>
</dbReference>
<accession>A0A975BWH4</accession>
<reference evidence="1" key="1">
    <citation type="journal article" date="2021" name="Microb. Physiol.">
        <title>Proteogenomic Insights into the Physiology of Marine, Sulfate-Reducing, Filamentous Desulfonema limicola and Desulfonema magnum.</title>
        <authorList>
            <person name="Schnaars V."/>
            <person name="Wohlbrand L."/>
            <person name="Scheve S."/>
            <person name="Hinrichs C."/>
            <person name="Reinhardt R."/>
            <person name="Rabus R."/>
        </authorList>
    </citation>
    <scope>NUCLEOTIDE SEQUENCE</scope>
    <source>
        <strain evidence="1">4be13</strain>
    </source>
</reference>
<gene>
    <name evidence="1" type="ORF">dnm_091770</name>
</gene>
<dbReference type="AlphaFoldDB" id="A0A975BWH4"/>
<dbReference type="Proteomes" id="UP000663722">
    <property type="component" value="Chromosome"/>
</dbReference>
<name>A0A975BWH4_9BACT</name>
<dbReference type="KEGG" id="dmm:dnm_091770"/>
<proteinExistence type="predicted"/>
<dbReference type="PANTHER" id="PTHR42103:SF2">
    <property type="entry name" value="AB HYDROLASE-1 DOMAIN-CONTAINING PROTEIN"/>
    <property type="match status" value="1"/>
</dbReference>